<feature type="transmembrane region" description="Helical" evidence="2">
    <location>
        <begin position="109"/>
        <end position="129"/>
    </location>
</feature>
<sequence>MAEKERMLSLGRISDVGGRCQDRRMPKTGRVQRDDTLIPAKPRSQGPLVLVAALVTVVLWASAFIGIRGAGTHFDPGSLALLRMAVGSAALAIIAVRHGIRLPERRHRWLVAVWGVGWFCVYNLALNAAERSLDAGTAAMVVNLAPLMVVIFSGLFLREGFPRPLVIGAPIAFLGVVMIGMNSSTSAGPDITGLLLALLAAVMYAGCTLLQKRLLSAGSDATTLTFLGAVAGTVALLPWTGSLVGALQTAPLDATLWVVYLGIFPTAIAFTTWAYVLQRSTAGQTSATTYVVPAIAILMSWAILGEVPTPLMFVGGALCLLGVLVTRMRWRRRT</sequence>
<accession>A0A0F0LBS4</accession>
<dbReference type="InterPro" id="IPR052756">
    <property type="entry name" value="Alkyne_AA_exporter"/>
</dbReference>
<dbReference type="PATRIC" id="fig|104336.4.peg.3"/>
<dbReference type="InterPro" id="IPR000620">
    <property type="entry name" value="EamA_dom"/>
</dbReference>
<dbReference type="PANTHER" id="PTHR12715">
    <property type="entry name" value="TRANSPORTER, DRUG/METABOLITE EXPORTER FAMILY"/>
    <property type="match status" value="1"/>
</dbReference>
<feature type="transmembrane region" description="Helical" evidence="2">
    <location>
        <begin position="191"/>
        <end position="210"/>
    </location>
</feature>
<evidence type="ECO:0000256" key="1">
    <source>
        <dbReference type="ARBA" id="ARBA00007362"/>
    </source>
</evidence>
<dbReference type="Pfam" id="PF00892">
    <property type="entry name" value="EamA"/>
    <property type="match status" value="2"/>
</dbReference>
<feature type="transmembrane region" description="Helical" evidence="2">
    <location>
        <begin position="48"/>
        <end position="67"/>
    </location>
</feature>
<dbReference type="GO" id="GO:0016020">
    <property type="term" value="C:membrane"/>
    <property type="evidence" value="ECO:0007669"/>
    <property type="project" value="InterPro"/>
</dbReference>
<dbReference type="EMBL" id="JYIU01000002">
    <property type="protein sequence ID" value="KJL30129.1"/>
    <property type="molecule type" value="Genomic_DNA"/>
</dbReference>
<gene>
    <name evidence="4" type="primary">yijE</name>
    <name evidence="4" type="ORF">RN50_00003</name>
</gene>
<comment type="caution">
    <text evidence="4">The sequence shown here is derived from an EMBL/GenBank/DDBJ whole genome shotgun (WGS) entry which is preliminary data.</text>
</comment>
<feature type="transmembrane region" description="Helical" evidence="2">
    <location>
        <begin position="164"/>
        <end position="185"/>
    </location>
</feature>
<dbReference type="AlphaFoldDB" id="A0A0F0LBS4"/>
<keyword evidence="2" id="KW-1133">Transmembrane helix</keyword>
<keyword evidence="2" id="KW-0472">Membrane</keyword>
<dbReference type="InterPro" id="IPR037185">
    <property type="entry name" value="EmrE-like"/>
</dbReference>
<dbReference type="SUPFAM" id="SSF103481">
    <property type="entry name" value="Multidrug resistance efflux transporter EmrE"/>
    <property type="match status" value="2"/>
</dbReference>
<evidence type="ECO:0000256" key="2">
    <source>
        <dbReference type="SAM" id="Phobius"/>
    </source>
</evidence>
<evidence type="ECO:0000259" key="3">
    <source>
        <dbReference type="Pfam" id="PF00892"/>
    </source>
</evidence>
<keyword evidence="5" id="KW-1185">Reference proteome</keyword>
<comment type="similarity">
    <text evidence="1">Belongs to the EamA transporter family.</text>
</comment>
<feature type="transmembrane region" description="Helical" evidence="2">
    <location>
        <begin position="222"/>
        <end position="242"/>
    </location>
</feature>
<feature type="transmembrane region" description="Helical" evidence="2">
    <location>
        <begin position="79"/>
        <end position="97"/>
    </location>
</feature>
<evidence type="ECO:0000313" key="4">
    <source>
        <dbReference type="EMBL" id="KJL30129.1"/>
    </source>
</evidence>
<name>A0A0F0LBS4_9MICO</name>
<feature type="domain" description="EamA" evidence="3">
    <location>
        <begin position="192"/>
        <end position="326"/>
    </location>
</feature>
<proteinExistence type="inferred from homology"/>
<feature type="transmembrane region" description="Helical" evidence="2">
    <location>
        <begin position="254"/>
        <end position="275"/>
    </location>
</feature>
<keyword evidence="2" id="KW-0812">Transmembrane</keyword>
<feature type="transmembrane region" description="Helical" evidence="2">
    <location>
        <begin position="310"/>
        <end position="330"/>
    </location>
</feature>
<dbReference type="Proteomes" id="UP000033572">
    <property type="component" value="Unassembled WGS sequence"/>
</dbReference>
<feature type="domain" description="EamA" evidence="3">
    <location>
        <begin position="50"/>
        <end position="180"/>
    </location>
</feature>
<organism evidence="4 5">
    <name type="scientific">Microbacterium foliorum</name>
    <dbReference type="NCBI Taxonomy" id="104336"/>
    <lineage>
        <taxon>Bacteria</taxon>
        <taxon>Bacillati</taxon>
        <taxon>Actinomycetota</taxon>
        <taxon>Actinomycetes</taxon>
        <taxon>Micrococcales</taxon>
        <taxon>Microbacteriaceae</taxon>
        <taxon>Microbacterium</taxon>
    </lineage>
</organism>
<evidence type="ECO:0000313" key="5">
    <source>
        <dbReference type="Proteomes" id="UP000033572"/>
    </source>
</evidence>
<reference evidence="4 5" key="1">
    <citation type="submission" date="2015-02" db="EMBL/GenBank/DDBJ databases">
        <title>Draft genome sequences of ten Microbacterium spp. with emphasis on heavy metal contaminated environments.</title>
        <authorList>
            <person name="Corretto E."/>
        </authorList>
    </citation>
    <scope>NUCLEOTIDE SEQUENCE [LARGE SCALE GENOMIC DNA]</scope>
    <source>
        <strain evidence="4 5">DSM 12966</strain>
    </source>
</reference>
<dbReference type="PANTHER" id="PTHR12715:SF4">
    <property type="entry name" value="EAMA DOMAIN-CONTAINING PROTEIN"/>
    <property type="match status" value="1"/>
</dbReference>
<feature type="transmembrane region" description="Helical" evidence="2">
    <location>
        <begin position="135"/>
        <end position="157"/>
    </location>
</feature>
<protein>
    <submittedName>
        <fullName evidence="4">Putative inner membrane transporter yiJE</fullName>
    </submittedName>
</protein>
<feature type="transmembrane region" description="Helical" evidence="2">
    <location>
        <begin position="287"/>
        <end position="304"/>
    </location>
</feature>